<dbReference type="RefSeq" id="XP_013432035.1">
    <property type="nucleotide sequence ID" value="XM_013576581.1"/>
</dbReference>
<reference evidence="1 2" key="1">
    <citation type="journal article" date="2014" name="BMC Genomics">
        <title>Genome sequencing of four Aureobasidium pullulans varieties: biotechnological potential, stress tolerance, and description of new species.</title>
        <authorList>
            <person name="Gostin Ar C."/>
            <person name="Ohm R.A."/>
            <person name="Kogej T."/>
            <person name="Sonjak S."/>
            <person name="Turk M."/>
            <person name="Zajc J."/>
            <person name="Zalar P."/>
            <person name="Grube M."/>
            <person name="Sun H."/>
            <person name="Han J."/>
            <person name="Sharma A."/>
            <person name="Chiniquy J."/>
            <person name="Ngan C.Y."/>
            <person name="Lipzen A."/>
            <person name="Barry K."/>
            <person name="Grigoriev I.V."/>
            <person name="Gunde-Cimerman N."/>
        </authorList>
    </citation>
    <scope>NUCLEOTIDE SEQUENCE [LARGE SCALE GENOMIC DNA]</scope>
    <source>
        <strain evidence="1 2">CBS 147.97</strain>
    </source>
</reference>
<protein>
    <submittedName>
        <fullName evidence="1">Uncharacterized protein</fullName>
    </submittedName>
</protein>
<evidence type="ECO:0000313" key="2">
    <source>
        <dbReference type="Proteomes" id="UP000027730"/>
    </source>
</evidence>
<dbReference type="Proteomes" id="UP000027730">
    <property type="component" value="Unassembled WGS sequence"/>
</dbReference>
<gene>
    <name evidence="1" type="ORF">M436DRAFT_59416</name>
</gene>
<name>A0A074XS69_9PEZI</name>
<organism evidence="1 2">
    <name type="scientific">Aureobasidium namibiae CBS 147.97</name>
    <dbReference type="NCBI Taxonomy" id="1043004"/>
    <lineage>
        <taxon>Eukaryota</taxon>
        <taxon>Fungi</taxon>
        <taxon>Dikarya</taxon>
        <taxon>Ascomycota</taxon>
        <taxon>Pezizomycotina</taxon>
        <taxon>Dothideomycetes</taxon>
        <taxon>Dothideomycetidae</taxon>
        <taxon>Dothideales</taxon>
        <taxon>Saccotheciaceae</taxon>
        <taxon>Aureobasidium</taxon>
    </lineage>
</organism>
<evidence type="ECO:0000313" key="1">
    <source>
        <dbReference type="EMBL" id="KEQ77416.1"/>
    </source>
</evidence>
<dbReference type="EMBL" id="KL584702">
    <property type="protein sequence ID" value="KEQ77416.1"/>
    <property type="molecule type" value="Genomic_DNA"/>
</dbReference>
<accession>A0A074XS69</accession>
<dbReference type="HOGENOM" id="CLU_1539716_0_0_1"/>
<dbReference type="AlphaFoldDB" id="A0A074XS69"/>
<sequence length="174" mass="19142">MKYLPKKTSVLRRLRRSRDRDELWFEFHVLMSMCSWGIPHQAARESLVVSPTPVSISQLLDHKSPSALSLFSRPSLAPAIISSYTMRLGQKRKQTSIVLAPWPSLALCCSPANTNPSTLSAVDQLPRDLVSVSQNARCPSSTGGLSLRIPLRSSLITRAGPARPFVASFTVDTL</sequence>
<keyword evidence="2" id="KW-1185">Reference proteome</keyword>
<dbReference type="GeneID" id="25412812"/>
<proteinExistence type="predicted"/>